<sequence length="654" mass="72245">MPRLLLLTALLALHLGAHAAEPVRPQDDLFLAANGDWLARTEIPPERSAVFGADLPAAVDARLQALLDDLQRRPARQVQPGSPEQQLRDFHAALLDTAAIERAGLAPLRPLLREIAGLRNVRELAAWQGRAQGRLQTPIWLWGGFADFRDPDTQRVMAWQGGLGLPDRAHYLDEQRFAPERAAYRRYLTELARLAGMREPAQRADRVLALETRLAAAHVPAEQARDPARMLNPLTPAELQAAAPGFDWPAFAAAAGLPPDQALMVTQRPAAVAIARLHAELPLQDWRDYLSLRSLDEAAPVLPAAFRAAHFAFHGQALGGAQQPQPRAQQALAALRKALPEPLARLYVQQHFPPAQREQVQAMVGQIVAAYRELLQANDWLSPAARREALAKLEGLRAKVGHPAQWRDTTALQVRAGDALGNRQRAQRFDWERHARANGQPVDRAAWAMSPLEANAFYDPMQNEINLPAAHLQAPWFEPEGDDAEHYGALGALIAHEIGHAFDPLGAQFDATGRLRPWWTEADRAAYEARCAQLVAQAEAFEPLPGQRLNGRQTLAENAADLSGLQAAFTAFRRAAPGNAEPAAAQRFFLSYARSWRAKFRPEALQRQLAEETHAPHAFRANGAAQNLDAFHEAFGTRAGDRMYKPASERIRLW</sequence>
<evidence type="ECO:0000256" key="1">
    <source>
        <dbReference type="ARBA" id="ARBA00001947"/>
    </source>
</evidence>
<evidence type="ECO:0000256" key="2">
    <source>
        <dbReference type="ARBA" id="ARBA00007357"/>
    </source>
</evidence>
<feature type="chain" id="PRO_5037158970" evidence="8">
    <location>
        <begin position="20"/>
        <end position="654"/>
    </location>
</feature>
<feature type="domain" description="Peptidase M13 N-terminal" evidence="10">
    <location>
        <begin position="25"/>
        <end position="403"/>
    </location>
</feature>
<dbReference type="GO" id="GO:0046872">
    <property type="term" value="F:metal ion binding"/>
    <property type="evidence" value="ECO:0007669"/>
    <property type="project" value="UniProtKB-KW"/>
</dbReference>
<comment type="similarity">
    <text evidence="2">Belongs to the peptidase M13 family.</text>
</comment>
<evidence type="ECO:0000256" key="3">
    <source>
        <dbReference type="ARBA" id="ARBA00022670"/>
    </source>
</evidence>
<keyword evidence="7" id="KW-0482">Metalloprotease</keyword>
<evidence type="ECO:0000259" key="9">
    <source>
        <dbReference type="Pfam" id="PF01431"/>
    </source>
</evidence>
<dbReference type="Pfam" id="PF01431">
    <property type="entry name" value="Peptidase_M13"/>
    <property type="match status" value="1"/>
</dbReference>
<evidence type="ECO:0000256" key="4">
    <source>
        <dbReference type="ARBA" id="ARBA00022723"/>
    </source>
</evidence>
<keyword evidence="5" id="KW-0378">Hydrolase</keyword>
<dbReference type="RefSeq" id="WP_198110352.1">
    <property type="nucleotide sequence ID" value="NZ_JAEDAK010000004.1"/>
</dbReference>
<dbReference type="InterPro" id="IPR008753">
    <property type="entry name" value="Peptidase_M13_N"/>
</dbReference>
<gene>
    <name evidence="11" type="ORF">I7X39_07450</name>
</gene>
<keyword evidence="6" id="KW-0862">Zinc</keyword>
<dbReference type="EMBL" id="JAEDAK010000004">
    <property type="protein sequence ID" value="MBH9576735.1"/>
    <property type="molecule type" value="Genomic_DNA"/>
</dbReference>
<feature type="domain" description="Peptidase M13 C-terminal" evidence="9">
    <location>
        <begin position="455"/>
        <end position="650"/>
    </location>
</feature>
<dbReference type="PANTHER" id="PTHR11733">
    <property type="entry name" value="ZINC METALLOPROTEASE FAMILY M13 NEPRILYSIN-RELATED"/>
    <property type="match status" value="1"/>
</dbReference>
<name>A0A931J5U4_9BURK</name>
<evidence type="ECO:0000256" key="7">
    <source>
        <dbReference type="ARBA" id="ARBA00023049"/>
    </source>
</evidence>
<dbReference type="GO" id="GO:0016485">
    <property type="term" value="P:protein processing"/>
    <property type="evidence" value="ECO:0007669"/>
    <property type="project" value="TreeGrafter"/>
</dbReference>
<protein>
    <submittedName>
        <fullName evidence="11">M13 family metallopeptidase</fullName>
    </submittedName>
</protein>
<evidence type="ECO:0000256" key="6">
    <source>
        <dbReference type="ARBA" id="ARBA00022833"/>
    </source>
</evidence>
<dbReference type="InterPro" id="IPR024079">
    <property type="entry name" value="MetalloPept_cat_dom_sf"/>
</dbReference>
<keyword evidence="3" id="KW-0645">Protease</keyword>
<dbReference type="Pfam" id="PF05649">
    <property type="entry name" value="Peptidase_M13_N"/>
    <property type="match status" value="1"/>
</dbReference>
<dbReference type="InterPro" id="IPR018497">
    <property type="entry name" value="Peptidase_M13_C"/>
</dbReference>
<dbReference type="InterPro" id="IPR042089">
    <property type="entry name" value="Peptidase_M13_dom_2"/>
</dbReference>
<dbReference type="GO" id="GO:0004222">
    <property type="term" value="F:metalloendopeptidase activity"/>
    <property type="evidence" value="ECO:0007669"/>
    <property type="project" value="InterPro"/>
</dbReference>
<evidence type="ECO:0000256" key="8">
    <source>
        <dbReference type="SAM" id="SignalP"/>
    </source>
</evidence>
<dbReference type="InterPro" id="IPR000718">
    <property type="entry name" value="Peptidase_M13"/>
</dbReference>
<reference evidence="11" key="1">
    <citation type="submission" date="2020-12" db="EMBL/GenBank/DDBJ databases">
        <title>The genome sequence of Inhella sp. 1Y17.</title>
        <authorList>
            <person name="Liu Y."/>
        </authorList>
    </citation>
    <scope>NUCLEOTIDE SEQUENCE</scope>
    <source>
        <strain evidence="11">1Y17</strain>
    </source>
</reference>
<dbReference type="Gene3D" id="3.40.390.10">
    <property type="entry name" value="Collagenase (Catalytic Domain)"/>
    <property type="match status" value="1"/>
</dbReference>
<evidence type="ECO:0000256" key="5">
    <source>
        <dbReference type="ARBA" id="ARBA00022801"/>
    </source>
</evidence>
<comment type="cofactor">
    <cofactor evidence="1">
        <name>Zn(2+)</name>
        <dbReference type="ChEBI" id="CHEBI:29105"/>
    </cofactor>
</comment>
<dbReference type="AlphaFoldDB" id="A0A931J5U4"/>
<dbReference type="PROSITE" id="PS51885">
    <property type="entry name" value="NEPRILYSIN"/>
    <property type="match status" value="1"/>
</dbReference>
<organism evidence="11 12">
    <name type="scientific">Inhella proteolytica</name>
    <dbReference type="NCBI Taxonomy" id="2795029"/>
    <lineage>
        <taxon>Bacteria</taxon>
        <taxon>Pseudomonadati</taxon>
        <taxon>Pseudomonadota</taxon>
        <taxon>Betaproteobacteria</taxon>
        <taxon>Burkholderiales</taxon>
        <taxon>Sphaerotilaceae</taxon>
        <taxon>Inhella</taxon>
    </lineage>
</organism>
<evidence type="ECO:0000313" key="11">
    <source>
        <dbReference type="EMBL" id="MBH9576735.1"/>
    </source>
</evidence>
<accession>A0A931J5U4</accession>
<keyword evidence="12" id="KW-1185">Reference proteome</keyword>
<evidence type="ECO:0000259" key="10">
    <source>
        <dbReference type="Pfam" id="PF05649"/>
    </source>
</evidence>
<dbReference type="Gene3D" id="1.10.1380.10">
    <property type="entry name" value="Neutral endopeptidase , domain2"/>
    <property type="match status" value="1"/>
</dbReference>
<comment type="caution">
    <text evidence="11">The sequence shown here is derived from an EMBL/GenBank/DDBJ whole genome shotgun (WGS) entry which is preliminary data.</text>
</comment>
<dbReference type="PANTHER" id="PTHR11733:SF167">
    <property type="entry name" value="FI17812P1-RELATED"/>
    <property type="match status" value="1"/>
</dbReference>
<feature type="signal peptide" evidence="8">
    <location>
        <begin position="1"/>
        <end position="19"/>
    </location>
</feature>
<dbReference type="CDD" id="cd08662">
    <property type="entry name" value="M13"/>
    <property type="match status" value="1"/>
</dbReference>
<dbReference type="PRINTS" id="PR00786">
    <property type="entry name" value="NEPRILYSIN"/>
</dbReference>
<dbReference type="GO" id="GO:0005886">
    <property type="term" value="C:plasma membrane"/>
    <property type="evidence" value="ECO:0007669"/>
    <property type="project" value="TreeGrafter"/>
</dbReference>
<dbReference type="Proteomes" id="UP000613266">
    <property type="component" value="Unassembled WGS sequence"/>
</dbReference>
<proteinExistence type="inferred from homology"/>
<evidence type="ECO:0000313" key="12">
    <source>
        <dbReference type="Proteomes" id="UP000613266"/>
    </source>
</evidence>
<dbReference type="SUPFAM" id="SSF55486">
    <property type="entry name" value="Metalloproteases ('zincins'), catalytic domain"/>
    <property type="match status" value="1"/>
</dbReference>
<keyword evidence="8" id="KW-0732">Signal</keyword>
<keyword evidence="4" id="KW-0479">Metal-binding</keyword>